<feature type="region of interest" description="Disordered" evidence="2">
    <location>
        <begin position="414"/>
        <end position="439"/>
    </location>
</feature>
<dbReference type="SMART" id="SM00184">
    <property type="entry name" value="RING"/>
    <property type="match status" value="1"/>
</dbReference>
<dbReference type="GO" id="GO:0008270">
    <property type="term" value="F:zinc ion binding"/>
    <property type="evidence" value="ECO:0007669"/>
    <property type="project" value="UniProtKB-KW"/>
</dbReference>
<keyword evidence="1" id="KW-0863">Zinc-finger</keyword>
<dbReference type="KEGG" id="cmo:103490364"/>
<feature type="region of interest" description="Disordered" evidence="2">
    <location>
        <begin position="189"/>
        <end position="219"/>
    </location>
</feature>
<accession>A0A1S3BJH2</accession>
<dbReference type="Gene3D" id="3.30.40.10">
    <property type="entry name" value="Zinc/RING finger domain, C3HC4 (zinc finger)"/>
    <property type="match status" value="1"/>
</dbReference>
<dbReference type="AlphaFoldDB" id="A0A1S3BJH2"/>
<evidence type="ECO:0000256" key="1">
    <source>
        <dbReference type="PROSITE-ProRule" id="PRU00175"/>
    </source>
</evidence>
<feature type="domain" description="RING-type" evidence="3">
    <location>
        <begin position="272"/>
        <end position="331"/>
    </location>
</feature>
<evidence type="ECO:0000313" key="4">
    <source>
        <dbReference type="EnsemblPlants" id="MELO3C013445.2.1"/>
    </source>
</evidence>
<dbReference type="EnsemblPlants" id="MELO3C013445.2.1">
    <property type="protein sequence ID" value="MELO3C013445.2.1"/>
    <property type="gene ID" value="MELO3C013445.2"/>
</dbReference>
<sequence length="439" mass="47870">MGSVCCVAARDKTVGVGSGSETQHRNIRHSPSWSFRWDHPGRVIGEEVSLNSISDGVSRNDRPEFKYESSYASEEGSPLEHYRRQTWKNSSVSEGSTTNVRTPTSGRSISRNVSTDVSLEQVKKATENATASTSPAKVSLSIPSTSSLSTSPLSTHSHIPSTGLTTSRLSHCSPGHRLLRQVSGNRIPAYKSPSSYTVSEDRRAIPGSNDSLRGSHGGSSDGWSMNAFSELMATSHRGRWSFGSESFDFAREKMVRSCSLFSTSPSADSQTCGICSMLLVERSLWTSQKIIANNELSVVAVLTCGHVYHAECLESMTPEISKYDPACPICSFGEKQTLRMSEKALRGELESKIRNKRLRNRIADSGLDSESAMLDHFINTGQQGKCPKLSSSSSLRGSSGRGFLRRHFSFGSKGGTKALPESNNTAKRKGFLWSRSTKM</sequence>
<dbReference type="PANTHER" id="PTHR31150:SF26">
    <property type="entry name" value="RING-TYPE DOMAIN-CONTAINING PROTEIN"/>
    <property type="match status" value="1"/>
</dbReference>
<dbReference type="RefSeq" id="XP_008448078.1">
    <property type="nucleotide sequence ID" value="XM_008449856.2"/>
</dbReference>
<dbReference type="InterPro" id="IPR001841">
    <property type="entry name" value="Znf_RING"/>
</dbReference>
<dbReference type="PROSITE" id="PS50089">
    <property type="entry name" value="ZF_RING_2"/>
    <property type="match status" value="1"/>
</dbReference>
<reference evidence="5 7" key="3">
    <citation type="submission" date="2025-05" db="UniProtKB">
        <authorList>
            <consortium name="RefSeq"/>
        </authorList>
    </citation>
    <scope>NUCLEOTIDE SEQUENCE [LARGE SCALE GENOMIC DNA]</scope>
    <source>
        <tissue evidence="7">Stem</tissue>
    </source>
</reference>
<dbReference type="RefSeq" id="XP_050946768.1">
    <property type="nucleotide sequence ID" value="XM_051090811.1"/>
</dbReference>
<feature type="compositionally biased region" description="Polar residues" evidence="2">
    <location>
        <begin position="87"/>
        <end position="118"/>
    </location>
</feature>
<keyword evidence="5" id="KW-1185">Reference proteome</keyword>
<gene>
    <name evidence="4" type="primary">103490364</name>
    <name evidence="6 7" type="synonym">LOC103490364</name>
</gene>
<evidence type="ECO:0000259" key="3">
    <source>
        <dbReference type="PROSITE" id="PS50089"/>
    </source>
</evidence>
<reference evidence="6" key="2">
    <citation type="submission" date="2025-04" db="UniProtKB">
        <authorList>
            <consortium name="RefSeq"/>
        </authorList>
    </citation>
    <scope>IDENTIFICATION</scope>
</reference>
<dbReference type="Proteomes" id="UP001652600">
    <property type="component" value="Chromosome 1"/>
</dbReference>
<dbReference type="SUPFAM" id="SSF57850">
    <property type="entry name" value="RING/U-box"/>
    <property type="match status" value="1"/>
</dbReference>
<evidence type="ECO:0000313" key="7">
    <source>
        <dbReference type="RefSeq" id="XP_050946768.1"/>
    </source>
</evidence>
<dbReference type="Gramene" id="MELO3C013445.2.1">
    <property type="protein sequence ID" value="MELO3C013445.2.1"/>
    <property type="gene ID" value="MELO3C013445.2"/>
</dbReference>
<reference evidence="4" key="1">
    <citation type="submission" date="2023-03" db="UniProtKB">
        <authorList>
            <consortium name="EnsemblPlants"/>
        </authorList>
    </citation>
    <scope>IDENTIFICATION</scope>
</reference>
<protein>
    <submittedName>
        <fullName evidence="7">Uncharacterized protein LOC103490364</fullName>
    </submittedName>
    <submittedName>
        <fullName evidence="6">Uncharacterized serine-rich protein C215.13-like</fullName>
    </submittedName>
</protein>
<proteinExistence type="predicted"/>
<evidence type="ECO:0000313" key="5">
    <source>
        <dbReference type="Proteomes" id="UP001652600"/>
    </source>
</evidence>
<evidence type="ECO:0000313" key="6">
    <source>
        <dbReference type="RefSeq" id="XP_008448078.1"/>
    </source>
</evidence>
<evidence type="ECO:0000256" key="2">
    <source>
        <dbReference type="SAM" id="MobiDB-lite"/>
    </source>
</evidence>
<dbReference type="eggNOG" id="ENOG502QPQI">
    <property type="taxonomic scope" value="Eukaryota"/>
</dbReference>
<dbReference type="InterPro" id="IPR013083">
    <property type="entry name" value="Znf_RING/FYVE/PHD"/>
</dbReference>
<name>A0A1S3BJH2_CUCME</name>
<dbReference type="PANTHER" id="PTHR31150">
    <property type="entry name" value="EXPRESSED PROTEIN"/>
    <property type="match status" value="1"/>
</dbReference>
<dbReference type="GeneID" id="103490364"/>
<organism evidence="4">
    <name type="scientific">Cucumis melo</name>
    <name type="common">Muskmelon</name>
    <dbReference type="NCBI Taxonomy" id="3656"/>
    <lineage>
        <taxon>Eukaryota</taxon>
        <taxon>Viridiplantae</taxon>
        <taxon>Streptophyta</taxon>
        <taxon>Embryophyta</taxon>
        <taxon>Tracheophyta</taxon>
        <taxon>Spermatophyta</taxon>
        <taxon>Magnoliopsida</taxon>
        <taxon>eudicotyledons</taxon>
        <taxon>Gunneridae</taxon>
        <taxon>Pentapetalae</taxon>
        <taxon>rosids</taxon>
        <taxon>fabids</taxon>
        <taxon>Cucurbitales</taxon>
        <taxon>Cucurbitaceae</taxon>
        <taxon>Benincaseae</taxon>
        <taxon>Cucumis</taxon>
    </lineage>
</organism>
<feature type="compositionally biased region" description="Polar residues" evidence="2">
    <location>
        <begin position="127"/>
        <end position="136"/>
    </location>
</feature>
<keyword evidence="1" id="KW-0479">Metal-binding</keyword>
<keyword evidence="1" id="KW-0862">Zinc</keyword>
<feature type="region of interest" description="Disordered" evidence="2">
    <location>
        <begin position="68"/>
        <end position="172"/>
    </location>
</feature>
<feature type="compositionally biased region" description="Low complexity" evidence="2">
    <location>
        <begin position="139"/>
        <end position="162"/>
    </location>
</feature>